<proteinExistence type="predicted"/>
<accession>A0A447R0X9</accession>
<sequence length="33" mass="3644">MRKHTVVEVGGQFRSRFNQQGNGGLYCSDGLCV</sequence>
<protein>
    <submittedName>
        <fullName evidence="1">Uncharacterized protein</fullName>
    </submittedName>
</protein>
<evidence type="ECO:0000313" key="1">
    <source>
        <dbReference type="EMBL" id="VEA75701.1"/>
    </source>
</evidence>
<dbReference type="AlphaFoldDB" id="A0A447R0X9"/>
<evidence type="ECO:0000313" key="2">
    <source>
        <dbReference type="Proteomes" id="UP000275676"/>
    </source>
</evidence>
<gene>
    <name evidence="1" type="ORF">NCTC10047_01549</name>
</gene>
<dbReference type="Proteomes" id="UP000275676">
    <property type="component" value="Chromosome"/>
</dbReference>
<dbReference type="EMBL" id="LR134156">
    <property type="protein sequence ID" value="VEA75701.1"/>
    <property type="molecule type" value="Genomic_DNA"/>
</dbReference>
<reference evidence="1 2" key="1">
    <citation type="submission" date="2018-12" db="EMBL/GenBank/DDBJ databases">
        <authorList>
            <consortium name="Pathogen Informatics"/>
        </authorList>
    </citation>
    <scope>NUCLEOTIDE SEQUENCE [LARGE SCALE GENOMIC DNA]</scope>
    <source>
        <strain evidence="1 2">NCTC10047</strain>
    </source>
</reference>
<name>A0A447R0X9_SALER</name>
<organism evidence="1 2">
    <name type="scientific">Salmonella enterica subsp. arizonae</name>
    <dbReference type="NCBI Taxonomy" id="59203"/>
    <lineage>
        <taxon>Bacteria</taxon>
        <taxon>Pseudomonadati</taxon>
        <taxon>Pseudomonadota</taxon>
        <taxon>Gammaproteobacteria</taxon>
        <taxon>Enterobacterales</taxon>
        <taxon>Enterobacteriaceae</taxon>
        <taxon>Salmonella</taxon>
    </lineage>
</organism>